<organism evidence="1 2">
    <name type="scientific">Sphaerodactylus townsendi</name>
    <dbReference type="NCBI Taxonomy" id="933632"/>
    <lineage>
        <taxon>Eukaryota</taxon>
        <taxon>Metazoa</taxon>
        <taxon>Chordata</taxon>
        <taxon>Craniata</taxon>
        <taxon>Vertebrata</taxon>
        <taxon>Euteleostomi</taxon>
        <taxon>Lepidosauria</taxon>
        <taxon>Squamata</taxon>
        <taxon>Bifurcata</taxon>
        <taxon>Gekkota</taxon>
        <taxon>Sphaerodactylidae</taxon>
        <taxon>Sphaerodactylus</taxon>
    </lineage>
</organism>
<gene>
    <name evidence="1" type="ORF">K3G42_033462</name>
</gene>
<dbReference type="EMBL" id="CM037615">
    <property type="protein sequence ID" value="KAH8015167.1"/>
    <property type="molecule type" value="Genomic_DNA"/>
</dbReference>
<protein>
    <submittedName>
        <fullName evidence="1">Uncharacterized protein</fullName>
    </submittedName>
</protein>
<sequence length="112" mass="12618">MLVLFPLADHIQRLNAPQGLLLLTYSQGKRPVTWFQPSIRCDVGWVGQVTNNISHPDQEWFCQTQQPHPKWSLDGSTFAWPVLYAVRQDHPSVEKSLACSGHGDICLCSCSK</sequence>
<dbReference type="Proteomes" id="UP000827872">
    <property type="component" value="Linkage Group LG02"/>
</dbReference>
<accession>A0ACB8G6F8</accession>
<name>A0ACB8G6F8_9SAUR</name>
<evidence type="ECO:0000313" key="2">
    <source>
        <dbReference type="Proteomes" id="UP000827872"/>
    </source>
</evidence>
<keyword evidence="2" id="KW-1185">Reference proteome</keyword>
<proteinExistence type="predicted"/>
<reference evidence="1" key="1">
    <citation type="submission" date="2021-08" db="EMBL/GenBank/DDBJ databases">
        <title>The first chromosome-level gecko genome reveals the dynamic sex chromosomes of Neotropical dwarf geckos (Sphaerodactylidae: Sphaerodactylus).</title>
        <authorList>
            <person name="Pinto B.J."/>
            <person name="Keating S.E."/>
            <person name="Gamble T."/>
        </authorList>
    </citation>
    <scope>NUCLEOTIDE SEQUENCE</scope>
    <source>
        <strain evidence="1">TG3544</strain>
    </source>
</reference>
<evidence type="ECO:0000313" key="1">
    <source>
        <dbReference type="EMBL" id="KAH8015167.1"/>
    </source>
</evidence>
<comment type="caution">
    <text evidence="1">The sequence shown here is derived from an EMBL/GenBank/DDBJ whole genome shotgun (WGS) entry which is preliminary data.</text>
</comment>